<keyword evidence="5" id="KW-1185">Reference proteome</keyword>
<name>A0A2V3J577_9FLOR</name>
<dbReference type="PANTHER" id="PTHR11820">
    <property type="entry name" value="ACYLPYRUVASE"/>
    <property type="match status" value="1"/>
</dbReference>
<dbReference type="Gene3D" id="3.90.850.10">
    <property type="entry name" value="Fumarylacetoacetase-like, C-terminal domain"/>
    <property type="match status" value="1"/>
</dbReference>
<dbReference type="Proteomes" id="UP000247409">
    <property type="component" value="Unassembled WGS sequence"/>
</dbReference>
<reference evidence="4 5" key="1">
    <citation type="journal article" date="2018" name="Mol. Biol. Evol.">
        <title>Analysis of the draft genome of the red seaweed Gracilariopsis chorda provides insights into genome size evolution in Rhodophyta.</title>
        <authorList>
            <person name="Lee J."/>
            <person name="Yang E.C."/>
            <person name="Graf L."/>
            <person name="Yang J.H."/>
            <person name="Qiu H."/>
            <person name="Zel Zion U."/>
            <person name="Chan C.X."/>
            <person name="Stephens T.G."/>
            <person name="Weber A.P.M."/>
            <person name="Boo G.H."/>
            <person name="Boo S.M."/>
            <person name="Kim K.M."/>
            <person name="Shin Y."/>
            <person name="Jung M."/>
            <person name="Lee S.J."/>
            <person name="Yim H.S."/>
            <person name="Lee J.H."/>
            <person name="Bhattacharya D."/>
            <person name="Yoon H.S."/>
        </authorList>
    </citation>
    <scope>NUCLEOTIDE SEQUENCE [LARGE SCALE GENOMIC DNA]</scope>
    <source>
        <strain evidence="4 5">SKKU-2015</strain>
        <tissue evidence="4">Whole body</tissue>
    </source>
</reference>
<dbReference type="GO" id="GO:0005739">
    <property type="term" value="C:mitochondrion"/>
    <property type="evidence" value="ECO:0007669"/>
    <property type="project" value="TreeGrafter"/>
</dbReference>
<keyword evidence="2" id="KW-0479">Metal-binding</keyword>
<dbReference type="STRING" id="448386.A0A2V3J577"/>
<dbReference type="SUPFAM" id="SSF56529">
    <property type="entry name" value="FAH"/>
    <property type="match status" value="1"/>
</dbReference>
<dbReference type="GO" id="GO:0018773">
    <property type="term" value="F:acetylpyruvate hydrolase activity"/>
    <property type="evidence" value="ECO:0007669"/>
    <property type="project" value="TreeGrafter"/>
</dbReference>
<evidence type="ECO:0000256" key="2">
    <source>
        <dbReference type="ARBA" id="ARBA00022723"/>
    </source>
</evidence>
<protein>
    <submittedName>
        <fullName evidence="4">Acylpyruvase FAHD1, mitochondrial</fullName>
    </submittedName>
</protein>
<sequence length="227" mass="24621">MANALRHADALLQKASRKAIAVGLNYVDHAKEMGSKADRIAPIWFFKPSTSYLAQNVGPIQIPPTAVAHYEVELGVVIGRPAKDVKASDAIKHIAGYVCAIDVTARNWQSEAKKLGRPWAIAKGCDTFLPLSNVLPPDSITIDGQGVVDVNLYLDVNGERRQEGSTKDMIWTIPELIEHISSHVTLEEWDLILTGTPSGVGEFRPGDKIKAGIEGLVEMEFGAVARS</sequence>
<comment type="similarity">
    <text evidence="1">Belongs to the FAH family.</text>
</comment>
<accession>A0A2V3J577</accession>
<dbReference type="GO" id="GO:0046872">
    <property type="term" value="F:metal ion binding"/>
    <property type="evidence" value="ECO:0007669"/>
    <property type="project" value="UniProtKB-KW"/>
</dbReference>
<comment type="caution">
    <text evidence="4">The sequence shown here is derived from an EMBL/GenBank/DDBJ whole genome shotgun (WGS) entry which is preliminary data.</text>
</comment>
<evidence type="ECO:0000256" key="1">
    <source>
        <dbReference type="ARBA" id="ARBA00010211"/>
    </source>
</evidence>
<proteinExistence type="inferred from homology"/>
<dbReference type="AlphaFoldDB" id="A0A2V3J577"/>
<dbReference type="PANTHER" id="PTHR11820:SF7">
    <property type="entry name" value="ACYLPYRUVASE FAHD1, MITOCHONDRIAL"/>
    <property type="match status" value="1"/>
</dbReference>
<evidence type="ECO:0000313" key="5">
    <source>
        <dbReference type="Proteomes" id="UP000247409"/>
    </source>
</evidence>
<dbReference type="EMBL" id="NBIV01000004">
    <property type="protein sequence ID" value="PXF49524.1"/>
    <property type="molecule type" value="Genomic_DNA"/>
</dbReference>
<evidence type="ECO:0000259" key="3">
    <source>
        <dbReference type="Pfam" id="PF01557"/>
    </source>
</evidence>
<gene>
    <name evidence="4" type="ORF">BWQ96_00594</name>
</gene>
<dbReference type="InterPro" id="IPR036663">
    <property type="entry name" value="Fumarylacetoacetase_C_sf"/>
</dbReference>
<organism evidence="4 5">
    <name type="scientific">Gracilariopsis chorda</name>
    <dbReference type="NCBI Taxonomy" id="448386"/>
    <lineage>
        <taxon>Eukaryota</taxon>
        <taxon>Rhodophyta</taxon>
        <taxon>Florideophyceae</taxon>
        <taxon>Rhodymeniophycidae</taxon>
        <taxon>Gracilariales</taxon>
        <taxon>Gracilariaceae</taxon>
        <taxon>Gracilariopsis</taxon>
    </lineage>
</organism>
<dbReference type="InterPro" id="IPR011234">
    <property type="entry name" value="Fumarylacetoacetase-like_C"/>
</dbReference>
<feature type="domain" description="Fumarylacetoacetase-like C-terminal" evidence="3">
    <location>
        <begin position="19"/>
        <end position="220"/>
    </location>
</feature>
<evidence type="ECO:0000313" key="4">
    <source>
        <dbReference type="EMBL" id="PXF49524.1"/>
    </source>
</evidence>
<dbReference type="OrthoDB" id="411064at2759"/>
<dbReference type="Pfam" id="PF01557">
    <property type="entry name" value="FAA_hydrolase"/>
    <property type="match status" value="1"/>
</dbReference>